<dbReference type="RefSeq" id="WP_186940155.1">
    <property type="nucleotide sequence ID" value="NZ_JACOGA010000001.1"/>
</dbReference>
<keyword evidence="12" id="KW-1185">Reference proteome</keyword>
<keyword evidence="7" id="KW-0813">Transport</keyword>
<keyword evidence="4 9" id="KW-0812">Transmembrane</keyword>
<dbReference type="EMBL" id="JACOGA010000001">
    <property type="protein sequence ID" value="MBC3872145.1"/>
    <property type="molecule type" value="Genomic_DNA"/>
</dbReference>
<protein>
    <submittedName>
        <fullName evidence="11">TRAP transporter large permease subunit</fullName>
    </submittedName>
</protein>
<feature type="transmembrane region" description="Helical" evidence="9">
    <location>
        <begin position="299"/>
        <end position="322"/>
    </location>
</feature>
<feature type="domain" description="TRAP C4-dicarboxylate transport system permease DctM subunit" evidence="10">
    <location>
        <begin position="14"/>
        <end position="503"/>
    </location>
</feature>
<gene>
    <name evidence="11" type="ORF">H8K55_00980</name>
</gene>
<reference evidence="11 12" key="1">
    <citation type="submission" date="2020-08" db="EMBL/GenBank/DDBJ databases">
        <title>Novel species isolated from subtropical streams in China.</title>
        <authorList>
            <person name="Lu H."/>
        </authorList>
    </citation>
    <scope>NUCLEOTIDE SEQUENCE [LARGE SCALE GENOMIC DNA]</scope>
    <source>
        <strain evidence="11 12">LX15W</strain>
    </source>
</reference>
<feature type="compositionally biased region" description="Polar residues" evidence="8">
    <location>
        <begin position="556"/>
        <end position="565"/>
    </location>
</feature>
<keyword evidence="5 9" id="KW-1133">Transmembrane helix</keyword>
<evidence type="ECO:0000256" key="2">
    <source>
        <dbReference type="ARBA" id="ARBA00022475"/>
    </source>
</evidence>
<evidence type="ECO:0000256" key="8">
    <source>
        <dbReference type="SAM" id="MobiDB-lite"/>
    </source>
</evidence>
<evidence type="ECO:0000313" key="12">
    <source>
        <dbReference type="Proteomes" id="UP000624279"/>
    </source>
</evidence>
<dbReference type="PANTHER" id="PTHR33362">
    <property type="entry name" value="SIALIC ACID TRAP TRANSPORTER PERMEASE PROTEIN SIAT-RELATED"/>
    <property type="match status" value="1"/>
</dbReference>
<evidence type="ECO:0000256" key="4">
    <source>
        <dbReference type="ARBA" id="ARBA00022692"/>
    </source>
</evidence>
<dbReference type="InterPro" id="IPR004681">
    <property type="entry name" value="TRAP_DctM"/>
</dbReference>
<feature type="transmembrane region" description="Helical" evidence="9">
    <location>
        <begin position="106"/>
        <end position="136"/>
    </location>
</feature>
<feature type="transmembrane region" description="Helical" evidence="9">
    <location>
        <begin position="28"/>
        <end position="48"/>
    </location>
</feature>
<feature type="transmembrane region" description="Helical" evidence="9">
    <location>
        <begin position="401"/>
        <end position="428"/>
    </location>
</feature>
<keyword evidence="6 9" id="KW-0472">Membrane</keyword>
<feature type="transmembrane region" description="Helical" evidence="9">
    <location>
        <begin position="148"/>
        <end position="172"/>
    </location>
</feature>
<keyword evidence="3 7" id="KW-0997">Cell inner membrane</keyword>
<evidence type="ECO:0000259" key="10">
    <source>
        <dbReference type="Pfam" id="PF06808"/>
    </source>
</evidence>
<feature type="transmembrane region" description="Helical" evidence="9">
    <location>
        <begin position="184"/>
        <end position="208"/>
    </location>
</feature>
<feature type="region of interest" description="Disordered" evidence="8">
    <location>
        <begin position="524"/>
        <end position="565"/>
    </location>
</feature>
<evidence type="ECO:0000256" key="1">
    <source>
        <dbReference type="ARBA" id="ARBA00004429"/>
    </source>
</evidence>
<sequence>MEAFLIANLAPIMFAALVLFLLSGFPVAFALAANGLVFGLIGIELGLLRPELLQALPNRIYGIMSNDTLLSIPFFTFMGLILERSGMAEDLLDTIGQLFGPLRGGVAYAVIFVGALLAATTGVVAASVISMGLISLPIMLKYGYDKKVASGVIAASGTLAQIIPPSLVLIVMADQLGRSVGDMYQAAFLPGLLLTAMYAAYILILSFVRPKWVPALPPEARNLRQPNGDSGVVSLILLLIASTGAAFAFARYFKHGHPEIAADELGIYAASVGIGFAFCFAFINRRLKIGLLSKMAEQVTFVLIPPLALIFLVLGTIFLGIATPTEGGGMGAFGAIVLALMNGRLNWKLAKQALDSTSRLSSFVMFILIGSTVFSLVFRGINGDVWVEHLLTGLPGGQIGFLIVVNILFFVLAFFLDFFELAFILVPLVGPVAEKLGINLIWFGVLLGVNMQTSFMHPPFGFALFYLRSVAPKSVKTSDIYWGAIPFVLAQIIMVALIITFPSLVSVDSKEAQKEELQLNLTVPDNEPLMLNPSLDPPSDPSLDPQSEPSKEDQSETQATPAHTL</sequence>
<evidence type="ECO:0000256" key="5">
    <source>
        <dbReference type="ARBA" id="ARBA00022989"/>
    </source>
</evidence>
<evidence type="ECO:0000313" key="11">
    <source>
        <dbReference type="EMBL" id="MBC3872145.1"/>
    </source>
</evidence>
<comment type="subcellular location">
    <subcellularLocation>
        <location evidence="1 7">Cell inner membrane</location>
        <topology evidence="1 7">Multi-pass membrane protein</topology>
    </subcellularLocation>
</comment>
<feature type="transmembrane region" description="Helical" evidence="9">
    <location>
        <begin position="265"/>
        <end position="287"/>
    </location>
</feature>
<proteinExistence type="predicted"/>
<feature type="transmembrane region" description="Helical" evidence="9">
    <location>
        <begin position="480"/>
        <end position="505"/>
    </location>
</feature>
<evidence type="ECO:0000256" key="9">
    <source>
        <dbReference type="SAM" id="Phobius"/>
    </source>
</evidence>
<keyword evidence="2" id="KW-1003">Cell membrane</keyword>
<feature type="transmembrane region" description="Helical" evidence="9">
    <location>
        <begin position="359"/>
        <end position="381"/>
    </location>
</feature>
<dbReference type="PANTHER" id="PTHR33362:SF7">
    <property type="entry name" value="SLL1103 PROTEIN"/>
    <property type="match status" value="1"/>
</dbReference>
<name>A0ABR6Y6B9_9BURK</name>
<feature type="transmembrane region" description="Helical" evidence="9">
    <location>
        <begin position="60"/>
        <end position="82"/>
    </location>
</feature>
<dbReference type="Proteomes" id="UP000624279">
    <property type="component" value="Unassembled WGS sequence"/>
</dbReference>
<evidence type="ECO:0000256" key="6">
    <source>
        <dbReference type="ARBA" id="ARBA00023136"/>
    </source>
</evidence>
<evidence type="ECO:0000256" key="3">
    <source>
        <dbReference type="ARBA" id="ARBA00022519"/>
    </source>
</evidence>
<dbReference type="InterPro" id="IPR010656">
    <property type="entry name" value="DctM"/>
</dbReference>
<comment type="function">
    <text evidence="7">Part of the tripartite ATP-independent periplasmic (TRAP) transport system.</text>
</comment>
<feature type="transmembrane region" description="Helical" evidence="9">
    <location>
        <begin position="328"/>
        <end position="347"/>
    </location>
</feature>
<evidence type="ECO:0000256" key="7">
    <source>
        <dbReference type="RuleBase" id="RU369079"/>
    </source>
</evidence>
<accession>A0ABR6Y6B9</accession>
<feature type="transmembrane region" description="Helical" evidence="9">
    <location>
        <begin position="229"/>
        <end position="253"/>
    </location>
</feature>
<organism evidence="11 12">
    <name type="scientific">Undibacterium flavidum</name>
    <dbReference type="NCBI Taxonomy" id="2762297"/>
    <lineage>
        <taxon>Bacteria</taxon>
        <taxon>Pseudomonadati</taxon>
        <taxon>Pseudomonadota</taxon>
        <taxon>Betaproteobacteria</taxon>
        <taxon>Burkholderiales</taxon>
        <taxon>Oxalobacteraceae</taxon>
        <taxon>Undibacterium</taxon>
    </lineage>
</organism>
<feature type="transmembrane region" description="Helical" evidence="9">
    <location>
        <begin position="5"/>
        <end position="22"/>
    </location>
</feature>
<dbReference type="Pfam" id="PF06808">
    <property type="entry name" value="DctM"/>
    <property type="match status" value="1"/>
</dbReference>
<comment type="caution">
    <text evidence="11">The sequence shown here is derived from an EMBL/GenBank/DDBJ whole genome shotgun (WGS) entry which is preliminary data.</text>
</comment>